<keyword evidence="2" id="KW-0349">Heme</keyword>
<keyword evidence="3" id="KW-0479">Metal-binding</keyword>
<dbReference type="Gene3D" id="1.10.490.10">
    <property type="entry name" value="Globins"/>
    <property type="match status" value="1"/>
</dbReference>
<dbReference type="GO" id="GO:0019825">
    <property type="term" value="F:oxygen binding"/>
    <property type="evidence" value="ECO:0007669"/>
    <property type="project" value="InterPro"/>
</dbReference>
<evidence type="ECO:0000313" key="6">
    <source>
        <dbReference type="Proteomes" id="UP000202922"/>
    </source>
</evidence>
<dbReference type="Proteomes" id="UP000202922">
    <property type="component" value="Unassembled WGS sequence"/>
</dbReference>
<dbReference type="AlphaFoldDB" id="A0A238L819"/>
<protein>
    <submittedName>
        <fullName evidence="5">Group 3 truncated hemoglobin ctb</fullName>
    </submittedName>
</protein>
<proteinExistence type="predicted"/>
<dbReference type="GO" id="GO:0020037">
    <property type="term" value="F:heme binding"/>
    <property type="evidence" value="ECO:0007669"/>
    <property type="project" value="InterPro"/>
</dbReference>
<gene>
    <name evidence="5" type="primary">ctb</name>
    <name evidence="5" type="ORF">COL8621_03510</name>
</gene>
<name>A0A238L819_9RHOB</name>
<keyword evidence="1" id="KW-0813">Transport</keyword>
<keyword evidence="4" id="KW-0408">Iron</keyword>
<dbReference type="InterPro" id="IPR001486">
    <property type="entry name" value="Hemoglobin_trunc"/>
</dbReference>
<dbReference type="InterPro" id="IPR009050">
    <property type="entry name" value="Globin-like_sf"/>
</dbReference>
<sequence length="153" mass="17089">MAELSETTPRIASARPEMTRAVMVETGLDDAMLTELVHRFYGKIRADETLGPIFADRITDWTPHLARMVDFWSSVALMTGRYHGAPVPAHTGLPVARAHFDRWLALFRETAHEVCTHQGADHVITRAERIARSLHMAVQDAQGVCPHAIPSLR</sequence>
<organism evidence="5 6">
    <name type="scientific">Actibacterium lipolyticum</name>
    <dbReference type="NCBI Taxonomy" id="1524263"/>
    <lineage>
        <taxon>Bacteria</taxon>
        <taxon>Pseudomonadati</taxon>
        <taxon>Pseudomonadota</taxon>
        <taxon>Alphaproteobacteria</taxon>
        <taxon>Rhodobacterales</taxon>
        <taxon>Roseobacteraceae</taxon>
        <taxon>Actibacterium</taxon>
    </lineage>
</organism>
<evidence type="ECO:0000256" key="2">
    <source>
        <dbReference type="ARBA" id="ARBA00022617"/>
    </source>
</evidence>
<reference evidence="6" key="1">
    <citation type="submission" date="2017-05" db="EMBL/GenBank/DDBJ databases">
        <authorList>
            <person name="Rodrigo-Torres L."/>
            <person name="Arahal R. D."/>
            <person name="Lucena T."/>
        </authorList>
    </citation>
    <scope>NUCLEOTIDE SEQUENCE [LARGE SCALE GENOMIC DNA]</scope>
    <source>
        <strain evidence="6">CECT 8621</strain>
    </source>
</reference>
<dbReference type="InterPro" id="IPR012292">
    <property type="entry name" value="Globin/Proto"/>
</dbReference>
<dbReference type="GO" id="GO:0046872">
    <property type="term" value="F:metal ion binding"/>
    <property type="evidence" value="ECO:0007669"/>
    <property type="project" value="UniProtKB-KW"/>
</dbReference>
<dbReference type="RefSeq" id="WP_207652097.1">
    <property type="nucleotide sequence ID" value="NZ_FXYE01000003.1"/>
</dbReference>
<evidence type="ECO:0000256" key="1">
    <source>
        <dbReference type="ARBA" id="ARBA00022448"/>
    </source>
</evidence>
<dbReference type="CDD" id="cd08916">
    <property type="entry name" value="TrHb3_P"/>
    <property type="match status" value="1"/>
</dbReference>
<evidence type="ECO:0000313" key="5">
    <source>
        <dbReference type="EMBL" id="SMX50980.1"/>
    </source>
</evidence>
<keyword evidence="6" id="KW-1185">Reference proteome</keyword>
<accession>A0A238L819</accession>
<dbReference type="SUPFAM" id="SSF46458">
    <property type="entry name" value="Globin-like"/>
    <property type="match status" value="1"/>
</dbReference>
<dbReference type="EMBL" id="FXYE01000003">
    <property type="protein sequence ID" value="SMX50980.1"/>
    <property type="molecule type" value="Genomic_DNA"/>
</dbReference>
<evidence type="ECO:0000256" key="3">
    <source>
        <dbReference type="ARBA" id="ARBA00022723"/>
    </source>
</evidence>
<evidence type="ECO:0000256" key="4">
    <source>
        <dbReference type="ARBA" id="ARBA00023004"/>
    </source>
</evidence>
<dbReference type="Pfam" id="PF01152">
    <property type="entry name" value="Bac_globin"/>
    <property type="match status" value="1"/>
</dbReference>